<comment type="caution">
    <text evidence="6">The sequence shown here is derived from an EMBL/GenBank/DDBJ whole genome shotgun (WGS) entry which is preliminary data.</text>
</comment>
<evidence type="ECO:0000256" key="3">
    <source>
        <dbReference type="ARBA" id="ARBA00022691"/>
    </source>
</evidence>
<dbReference type="GO" id="GO:0032259">
    <property type="term" value="P:methylation"/>
    <property type="evidence" value="ECO:0007669"/>
    <property type="project" value="UniProtKB-KW"/>
</dbReference>
<dbReference type="AlphaFoldDB" id="A0A931DD66"/>
<dbReference type="EC" id="2.1.1.163" evidence="4"/>
<evidence type="ECO:0000313" key="6">
    <source>
        <dbReference type="EMBL" id="MBG6085301.1"/>
    </source>
</evidence>
<dbReference type="Pfam" id="PF01209">
    <property type="entry name" value="Ubie_methyltran"/>
    <property type="match status" value="1"/>
</dbReference>
<organism evidence="6 7">
    <name type="scientific">Zhihengliuella flava</name>
    <dbReference type="NCBI Taxonomy" id="1285193"/>
    <lineage>
        <taxon>Bacteria</taxon>
        <taxon>Bacillati</taxon>
        <taxon>Actinomycetota</taxon>
        <taxon>Actinomycetes</taxon>
        <taxon>Micrococcales</taxon>
        <taxon>Micrococcaceae</taxon>
        <taxon>Zhihengliuella</taxon>
    </lineage>
</organism>
<keyword evidence="4" id="KW-0474">Menaquinone biosynthesis</keyword>
<feature type="binding site" evidence="4">
    <location>
        <begin position="102"/>
        <end position="103"/>
    </location>
    <ligand>
        <name>S-adenosyl-L-methionine</name>
        <dbReference type="ChEBI" id="CHEBI:59789"/>
    </ligand>
</feature>
<dbReference type="NCBIfam" id="NF001244">
    <property type="entry name" value="PRK00216.1-5"/>
    <property type="match status" value="1"/>
</dbReference>
<keyword evidence="1 4" id="KW-0489">Methyltransferase</keyword>
<gene>
    <name evidence="4" type="primary">menG</name>
    <name evidence="6" type="ORF">IW252_002068</name>
</gene>
<dbReference type="PROSITE" id="PS01184">
    <property type="entry name" value="UBIE_2"/>
    <property type="match status" value="1"/>
</dbReference>
<dbReference type="PANTHER" id="PTHR43591">
    <property type="entry name" value="METHYLTRANSFERASE"/>
    <property type="match status" value="1"/>
</dbReference>
<dbReference type="SUPFAM" id="SSF53335">
    <property type="entry name" value="S-adenosyl-L-methionine-dependent methyltransferases"/>
    <property type="match status" value="1"/>
</dbReference>
<keyword evidence="3 4" id="KW-0949">S-adenosyl-L-methionine</keyword>
<keyword evidence="2 4" id="KW-0808">Transferase</keyword>
<keyword evidence="7" id="KW-1185">Reference proteome</keyword>
<dbReference type="CDD" id="cd02440">
    <property type="entry name" value="AdoMet_MTases"/>
    <property type="match status" value="1"/>
</dbReference>
<comment type="pathway">
    <text evidence="4">Quinol/quinone metabolism; menaquinone biosynthesis; menaquinol from 1,4-dihydroxy-2-naphthoate: step 2/2.</text>
</comment>
<dbReference type="PANTHER" id="PTHR43591:SF24">
    <property type="entry name" value="2-METHOXY-6-POLYPRENYL-1,4-BENZOQUINOL METHYLASE, MITOCHONDRIAL"/>
    <property type="match status" value="1"/>
</dbReference>
<accession>A0A931DD66</accession>
<evidence type="ECO:0000256" key="4">
    <source>
        <dbReference type="HAMAP-Rule" id="MF_01813"/>
    </source>
</evidence>
<feature type="region of interest" description="Disordered" evidence="5">
    <location>
        <begin position="231"/>
        <end position="274"/>
    </location>
</feature>
<comment type="similarity">
    <text evidence="4">Belongs to the class I-like SAM-binding methyltransferase superfamily. MenG/UbiE family.</text>
</comment>
<dbReference type="PROSITE" id="PS51608">
    <property type="entry name" value="SAM_MT_UBIE"/>
    <property type="match status" value="1"/>
</dbReference>
<sequence length="274" mass="30169">MSRATLQKRPEEVQAMFDDVAPRYDIVNDILSLGQDRRWRKVVVDAVGAQPGESVLDLAAGTGTSSEPYADAGIHVVACDFSAGMLEVGRRRRPDIEFVEGDATNLPFEDATFDAVTISFGLRNVSDPHRALREMARVTKPGGRLVVCEFSHPSNSVFRTVYTEYLMKALPPIARKVSSNPESYVYLAESIRAWPAQNELAGWINTANWQDCRYRNLTGGIVAVHHAVKPHDGAGSTTEELTDAASPNALPESGPQRARAASEYLRRHASRRPH</sequence>
<dbReference type="InterPro" id="IPR023576">
    <property type="entry name" value="UbiE/COQ5_MeTrFase_CS"/>
</dbReference>
<dbReference type="RefSeq" id="WP_196836500.1">
    <property type="nucleotide sequence ID" value="NZ_JADOTZ010000001.1"/>
</dbReference>
<dbReference type="Gene3D" id="3.40.50.150">
    <property type="entry name" value="Vaccinia Virus protein VP39"/>
    <property type="match status" value="1"/>
</dbReference>
<comment type="function">
    <text evidence="4">Methyltransferase required for the conversion of demethylmenaquinol (DMKH2) to menaquinol (MKH2).</text>
</comment>
<feature type="binding site" evidence="4">
    <location>
        <position position="119"/>
    </location>
    <ligand>
        <name>S-adenosyl-L-methionine</name>
        <dbReference type="ChEBI" id="CHEBI:59789"/>
    </ligand>
</feature>
<evidence type="ECO:0000256" key="1">
    <source>
        <dbReference type="ARBA" id="ARBA00022603"/>
    </source>
</evidence>
<dbReference type="InterPro" id="IPR029063">
    <property type="entry name" value="SAM-dependent_MTases_sf"/>
</dbReference>
<comment type="catalytic activity">
    <reaction evidence="4">
        <text>a 2-demethylmenaquinol + S-adenosyl-L-methionine = a menaquinol + S-adenosyl-L-homocysteine + H(+)</text>
        <dbReference type="Rhea" id="RHEA:42640"/>
        <dbReference type="Rhea" id="RHEA-COMP:9539"/>
        <dbReference type="Rhea" id="RHEA-COMP:9563"/>
        <dbReference type="ChEBI" id="CHEBI:15378"/>
        <dbReference type="ChEBI" id="CHEBI:18151"/>
        <dbReference type="ChEBI" id="CHEBI:55437"/>
        <dbReference type="ChEBI" id="CHEBI:57856"/>
        <dbReference type="ChEBI" id="CHEBI:59789"/>
        <dbReference type="EC" id="2.1.1.163"/>
    </reaction>
</comment>
<dbReference type="Proteomes" id="UP000625033">
    <property type="component" value="Unassembled WGS sequence"/>
</dbReference>
<evidence type="ECO:0000256" key="2">
    <source>
        <dbReference type="ARBA" id="ARBA00022679"/>
    </source>
</evidence>
<dbReference type="NCBIfam" id="TIGR01934">
    <property type="entry name" value="MenG_MenH_UbiE"/>
    <property type="match status" value="1"/>
</dbReference>
<dbReference type="InterPro" id="IPR004033">
    <property type="entry name" value="UbiE/COQ5_MeTrFase"/>
</dbReference>
<dbReference type="NCBIfam" id="NF001241">
    <property type="entry name" value="PRK00216.1-2"/>
    <property type="match status" value="1"/>
</dbReference>
<proteinExistence type="inferred from homology"/>
<evidence type="ECO:0000313" key="7">
    <source>
        <dbReference type="Proteomes" id="UP000625033"/>
    </source>
</evidence>
<dbReference type="GO" id="GO:0043770">
    <property type="term" value="F:demethylmenaquinone methyltransferase activity"/>
    <property type="evidence" value="ECO:0007669"/>
    <property type="project" value="UniProtKB-UniRule"/>
</dbReference>
<dbReference type="HAMAP" id="MF_01813">
    <property type="entry name" value="MenG_UbiE_methyltr"/>
    <property type="match status" value="1"/>
</dbReference>
<dbReference type="EMBL" id="JADOTZ010000001">
    <property type="protein sequence ID" value="MBG6085301.1"/>
    <property type="molecule type" value="Genomic_DNA"/>
</dbReference>
<protein>
    <recommendedName>
        <fullName evidence="4">Demethylmenaquinone methyltransferase</fullName>
        <ecNumber evidence="4">2.1.1.163</ecNumber>
    </recommendedName>
</protein>
<feature type="binding site" evidence="4">
    <location>
        <position position="80"/>
    </location>
    <ligand>
        <name>S-adenosyl-L-methionine</name>
        <dbReference type="ChEBI" id="CHEBI:59789"/>
    </ligand>
</feature>
<evidence type="ECO:0000256" key="5">
    <source>
        <dbReference type="SAM" id="MobiDB-lite"/>
    </source>
</evidence>
<dbReference type="GO" id="GO:0009234">
    <property type="term" value="P:menaquinone biosynthetic process"/>
    <property type="evidence" value="ECO:0007669"/>
    <property type="project" value="UniProtKB-UniRule"/>
</dbReference>
<name>A0A931DD66_9MICC</name>
<feature type="binding site" evidence="4">
    <location>
        <position position="62"/>
    </location>
    <ligand>
        <name>S-adenosyl-L-methionine</name>
        <dbReference type="ChEBI" id="CHEBI:59789"/>
    </ligand>
</feature>
<reference evidence="6" key="1">
    <citation type="submission" date="2020-11" db="EMBL/GenBank/DDBJ databases">
        <title>Sequencing the genomes of 1000 actinobacteria strains.</title>
        <authorList>
            <person name="Klenk H.-P."/>
        </authorList>
    </citation>
    <scope>NUCLEOTIDE SEQUENCE</scope>
    <source>
        <strain evidence="6">DSM 26152</strain>
    </source>
</reference>